<feature type="region of interest" description="Disordered" evidence="15">
    <location>
        <begin position="507"/>
        <end position="532"/>
    </location>
</feature>
<feature type="transmembrane region" description="Helical" evidence="16">
    <location>
        <begin position="779"/>
        <end position="802"/>
    </location>
</feature>
<dbReference type="InterPro" id="IPR001128">
    <property type="entry name" value="Cyt_P450"/>
</dbReference>
<dbReference type="InterPro" id="IPR036396">
    <property type="entry name" value="Cyt_P450_sf"/>
</dbReference>
<feature type="transmembrane region" description="Helical" evidence="16">
    <location>
        <begin position="976"/>
        <end position="1002"/>
    </location>
</feature>
<feature type="transmembrane region" description="Helical" evidence="16">
    <location>
        <begin position="718"/>
        <end position="737"/>
    </location>
</feature>
<dbReference type="SUPFAM" id="SSF103473">
    <property type="entry name" value="MFS general substrate transporter"/>
    <property type="match status" value="1"/>
</dbReference>
<dbReference type="FunFam" id="1.10.630.10:FF:000072">
    <property type="entry name" value="3-hydroxyphenylacetate 6 hydroxylase"/>
    <property type="match status" value="1"/>
</dbReference>
<dbReference type="PANTHER" id="PTHR48022">
    <property type="entry name" value="PLASTIDIC GLUCOSE TRANSPORTER 4"/>
    <property type="match status" value="1"/>
</dbReference>
<feature type="transmembrane region" description="Helical" evidence="16">
    <location>
        <begin position="691"/>
        <end position="712"/>
    </location>
</feature>
<dbReference type="Proteomes" id="UP000054266">
    <property type="component" value="Unassembled WGS sequence"/>
</dbReference>
<evidence type="ECO:0000256" key="7">
    <source>
        <dbReference type="ARBA" id="ARBA00022723"/>
    </source>
</evidence>
<evidence type="ECO:0000256" key="15">
    <source>
        <dbReference type="SAM" id="MobiDB-lite"/>
    </source>
</evidence>
<feature type="transmembrane region" description="Helical" evidence="16">
    <location>
        <begin position="659"/>
        <end position="679"/>
    </location>
</feature>
<dbReference type="GO" id="GO:0005351">
    <property type="term" value="F:carbohydrate:proton symporter activity"/>
    <property type="evidence" value="ECO:0007669"/>
    <property type="project" value="TreeGrafter"/>
</dbReference>
<dbReference type="InterPro" id="IPR003663">
    <property type="entry name" value="Sugar/inositol_transpt"/>
</dbReference>
<evidence type="ECO:0000256" key="8">
    <source>
        <dbReference type="ARBA" id="ARBA00022989"/>
    </source>
</evidence>
<evidence type="ECO:0000256" key="11">
    <source>
        <dbReference type="ARBA" id="ARBA00023033"/>
    </source>
</evidence>
<feature type="binding site" description="axial binding residue" evidence="14">
    <location>
        <position position="449"/>
    </location>
    <ligand>
        <name>heme</name>
        <dbReference type="ChEBI" id="CHEBI:30413"/>
    </ligand>
    <ligandPart>
        <name>Fe</name>
        <dbReference type="ChEBI" id="CHEBI:18248"/>
    </ligandPart>
</feature>
<comment type="pathway">
    <text evidence="13">Aromatic compound metabolism; phenylacetate degradation.</text>
</comment>
<evidence type="ECO:0000313" key="19">
    <source>
        <dbReference type="Proteomes" id="UP000054266"/>
    </source>
</evidence>
<dbReference type="PRINTS" id="PR00463">
    <property type="entry name" value="EP450I"/>
</dbReference>
<dbReference type="FunFam" id="1.20.1250.20:FF:000026">
    <property type="entry name" value="MFS quinate transporter QutD"/>
    <property type="match status" value="1"/>
</dbReference>
<dbReference type="SUPFAM" id="SSF48264">
    <property type="entry name" value="Cytochrome P450"/>
    <property type="match status" value="1"/>
</dbReference>
<dbReference type="Gene3D" id="1.10.630.10">
    <property type="entry name" value="Cytochrome P450"/>
    <property type="match status" value="1"/>
</dbReference>
<dbReference type="InterPro" id="IPR020846">
    <property type="entry name" value="MFS_dom"/>
</dbReference>
<feature type="transmembrane region" description="Helical" evidence="16">
    <location>
        <begin position="1046"/>
        <end position="1067"/>
    </location>
</feature>
<dbReference type="InterPro" id="IPR005829">
    <property type="entry name" value="Sugar_transporter_CS"/>
</dbReference>
<evidence type="ECO:0000256" key="3">
    <source>
        <dbReference type="ARBA" id="ARBA00010992"/>
    </source>
</evidence>
<feature type="domain" description="Major facilitator superfamily (MFS) profile" evidence="17">
    <location>
        <begin position="564"/>
        <end position="1071"/>
    </location>
</feature>
<dbReference type="PROSITE" id="PS50850">
    <property type="entry name" value="MFS"/>
    <property type="match status" value="1"/>
</dbReference>
<dbReference type="AlphaFoldDB" id="A0A0D2FP42"/>
<keyword evidence="12 16" id="KW-0472">Membrane</keyword>
<evidence type="ECO:0000313" key="18">
    <source>
        <dbReference type="EMBL" id="KIW70003.1"/>
    </source>
</evidence>
<accession>A0A0D2FP42</accession>
<keyword evidence="10 14" id="KW-0408">Iron</keyword>
<comment type="similarity">
    <text evidence="2">Belongs to the cytochrome P450 family.</text>
</comment>
<dbReference type="Gene3D" id="1.20.1250.20">
    <property type="entry name" value="MFS general substrate transporter like domains"/>
    <property type="match status" value="1"/>
</dbReference>
<keyword evidence="8 16" id="KW-1133">Transmembrane helix</keyword>
<evidence type="ECO:0000256" key="1">
    <source>
        <dbReference type="ARBA" id="ARBA00004141"/>
    </source>
</evidence>
<dbReference type="GO" id="GO:0020037">
    <property type="term" value="F:heme binding"/>
    <property type="evidence" value="ECO:0007669"/>
    <property type="project" value="InterPro"/>
</dbReference>
<dbReference type="InterPro" id="IPR002401">
    <property type="entry name" value="Cyt_P450_E_grp-I"/>
</dbReference>
<reference evidence="18 19" key="1">
    <citation type="submission" date="2015-01" db="EMBL/GenBank/DDBJ databases">
        <title>The Genome Sequence of Capronia semiimmersa CBS27337.</title>
        <authorList>
            <consortium name="The Broad Institute Genomics Platform"/>
            <person name="Cuomo C."/>
            <person name="de Hoog S."/>
            <person name="Gorbushina A."/>
            <person name="Stielow B."/>
            <person name="Teixiera M."/>
            <person name="Abouelleil A."/>
            <person name="Chapman S.B."/>
            <person name="Priest M."/>
            <person name="Young S.K."/>
            <person name="Wortman J."/>
            <person name="Nusbaum C."/>
            <person name="Birren B."/>
        </authorList>
    </citation>
    <scope>NUCLEOTIDE SEQUENCE [LARGE SCALE GENOMIC DNA]</scope>
    <source>
        <strain evidence="18 19">CBS 27337</strain>
    </source>
</reference>
<keyword evidence="11" id="KW-0503">Monooxygenase</keyword>
<dbReference type="InterPro" id="IPR005828">
    <property type="entry name" value="MFS_sugar_transport-like"/>
</dbReference>
<dbReference type="GO" id="GO:0016020">
    <property type="term" value="C:membrane"/>
    <property type="evidence" value="ECO:0007669"/>
    <property type="project" value="UniProtKB-SubCell"/>
</dbReference>
<evidence type="ECO:0000256" key="2">
    <source>
        <dbReference type="ARBA" id="ARBA00010617"/>
    </source>
</evidence>
<evidence type="ECO:0000256" key="16">
    <source>
        <dbReference type="SAM" id="Phobius"/>
    </source>
</evidence>
<dbReference type="GO" id="GO:0004497">
    <property type="term" value="F:monooxygenase activity"/>
    <property type="evidence" value="ECO:0007669"/>
    <property type="project" value="UniProtKB-KW"/>
</dbReference>
<dbReference type="HOGENOM" id="CLU_280455_0_0_1"/>
<feature type="transmembrane region" description="Helical" evidence="16">
    <location>
        <begin position="749"/>
        <end position="767"/>
    </location>
</feature>
<dbReference type="PROSITE" id="PS00217">
    <property type="entry name" value="SUGAR_TRANSPORT_2"/>
    <property type="match status" value="1"/>
</dbReference>
<evidence type="ECO:0000256" key="12">
    <source>
        <dbReference type="ARBA" id="ARBA00023136"/>
    </source>
</evidence>
<organism evidence="18 19">
    <name type="scientific">Phialophora macrospora</name>
    <dbReference type="NCBI Taxonomy" id="1851006"/>
    <lineage>
        <taxon>Eukaryota</taxon>
        <taxon>Fungi</taxon>
        <taxon>Dikarya</taxon>
        <taxon>Ascomycota</taxon>
        <taxon>Pezizomycotina</taxon>
        <taxon>Eurotiomycetes</taxon>
        <taxon>Chaetothyriomycetidae</taxon>
        <taxon>Chaetothyriales</taxon>
        <taxon>Herpotrichiellaceae</taxon>
        <taxon>Phialophora</taxon>
    </lineage>
</organism>
<evidence type="ECO:0000256" key="10">
    <source>
        <dbReference type="ARBA" id="ARBA00023004"/>
    </source>
</evidence>
<evidence type="ECO:0000256" key="4">
    <source>
        <dbReference type="ARBA" id="ARBA00022448"/>
    </source>
</evidence>
<dbReference type="Pfam" id="PF00067">
    <property type="entry name" value="p450"/>
    <property type="match status" value="1"/>
</dbReference>
<comment type="similarity">
    <text evidence="3">Belongs to the major facilitator superfamily. Sugar transporter (TC 2.A.1.1) family.</text>
</comment>
<dbReference type="InterPro" id="IPR050360">
    <property type="entry name" value="MFS_Sugar_Transporters"/>
</dbReference>
<keyword evidence="9" id="KW-0560">Oxidoreductase</keyword>
<keyword evidence="7 14" id="KW-0479">Metal-binding</keyword>
<dbReference type="PANTHER" id="PTHR48022:SF21">
    <property type="entry name" value="QUINATE TRANSPORTER, PUTATIVE (AFU_ORTHOLOGUE AFUA_6G06960)-RELATED"/>
    <property type="match status" value="1"/>
</dbReference>
<evidence type="ECO:0000256" key="9">
    <source>
        <dbReference type="ARBA" id="ARBA00023002"/>
    </source>
</evidence>
<evidence type="ECO:0000259" key="17">
    <source>
        <dbReference type="PROSITE" id="PS50850"/>
    </source>
</evidence>
<comment type="cofactor">
    <cofactor evidence="14">
        <name>heme</name>
        <dbReference type="ChEBI" id="CHEBI:30413"/>
    </cofactor>
</comment>
<sequence length="1120" mass="124643">MAFDTLNSDPTREWSLGSAAQSVAVLTLFVPLCYVVINEFIRYSARLPGISGPPGLPLVGNLWSLRKNAAEQYRIWSKKYGGVYQVSLGNVPIVVVNSAAAAKGLFGQHSSALSSRPEFYTFHKVLTGVATTVGTTPYSESLKRRRKVTATALNRPSAQKYVSHLDLETREFCRELLSEGQNGREAFDCYPAAQRLALSLALTTNWGVQLDSRNDRLFNEVIEVEDQVSRFRSVTGNLQDYIPLLRLNPFNQKTVKAKATRRRQDAYLDELNRGLLDRMEKGVQDHCIQATIITDPGIQLNQEEVTSINLTMISGGLDTVTTAVAWLVAVLAKRTDIQETAYEAIRAVHGAENPLCDANDDQRIPYIVALVKEGLRMYTVLRLNLPRTSIQEVTYDGMVFPKGTTFFLNSHACNMDPQLWHDPEVFRPSRWLEQPDAPLFSYGVDYRMCAGFLLANREMYLIVMRLIICFKIGVEGDVDTDPVTGTADPTKLVAQPQRFNARFISSRTGRASTPSAIPSSSPPEPDYDDDDDDEMTSILKKIIRNDAMKEDPTEIYNARSFLLTLTVSALARAASAGDRWLTQSALSGMHVWHALRDGYGYHWRRDRASCFYQVCTEYDWARPFQRSQQRTTKGVADTQGDKNRKYHFDGLSKNDAATLSANIVSFLQLGCVFGALFAYPFADRYGRRASLIGWGVVALVGIVMQFAASGYLGCMYTARLLAGLGAGACSMIAPLYVSENAPRALRGALTGTFQFFNTFGVMLSFWIDYGAELHLSGSASYVVPLALQGVPAVLLIVGMLFMTESPRFLAKQDQWEKAKQVLALVRNLPEDHPYVQSEFNDIALQLERERLLINGAGWRSLQREMWTIPGNRKRVLISFLLMLFQNTTGSNAINYYAPTIFKNIGITGTSVSLLATGVYGVVKMCSCATYLIFFADSLGRRRSLLWTAIAIACVMMYIGLYVRISPPKAGVPISGAGYFALVCIYMFAFFFQMGWGATPWIYVSEIPSARLRSMNVSIAASSQWLWNFVIARAVPNMLVNMGANGYGTYIFFSVCCICSFIFVWFFVPDTKGMSLEQMDDLFGVTNLVREKVGDDQPGASDHETKSVHGVETLVENVGKV</sequence>
<keyword evidence="6 16" id="KW-0812">Transmembrane</keyword>
<dbReference type="Pfam" id="PF00083">
    <property type="entry name" value="Sugar_tr"/>
    <property type="match status" value="1"/>
</dbReference>
<dbReference type="GO" id="GO:0005506">
    <property type="term" value="F:iron ion binding"/>
    <property type="evidence" value="ECO:0007669"/>
    <property type="project" value="InterPro"/>
</dbReference>
<dbReference type="EMBL" id="KN846957">
    <property type="protein sequence ID" value="KIW70003.1"/>
    <property type="molecule type" value="Genomic_DNA"/>
</dbReference>
<feature type="transmembrane region" description="Helical" evidence="16">
    <location>
        <begin position="875"/>
        <end position="897"/>
    </location>
</feature>
<dbReference type="InterPro" id="IPR036259">
    <property type="entry name" value="MFS_trans_sf"/>
</dbReference>
<protein>
    <recommendedName>
        <fullName evidence="17">Major facilitator superfamily (MFS) profile domain-containing protein</fullName>
    </recommendedName>
</protein>
<name>A0A0D2FP42_9EURO</name>
<comment type="subcellular location">
    <subcellularLocation>
        <location evidence="1">Membrane</location>
        <topology evidence="1">Multi-pass membrane protein</topology>
    </subcellularLocation>
</comment>
<dbReference type="NCBIfam" id="TIGR00879">
    <property type="entry name" value="SP"/>
    <property type="match status" value="1"/>
</dbReference>
<evidence type="ECO:0000256" key="13">
    <source>
        <dbReference type="ARBA" id="ARBA00060591"/>
    </source>
</evidence>
<evidence type="ECO:0000256" key="6">
    <source>
        <dbReference type="ARBA" id="ARBA00022692"/>
    </source>
</evidence>
<keyword evidence="5 14" id="KW-0349">Heme</keyword>
<dbReference type="PROSITE" id="PS00216">
    <property type="entry name" value="SUGAR_TRANSPORT_1"/>
    <property type="match status" value="1"/>
</dbReference>
<dbReference type="GO" id="GO:0016705">
    <property type="term" value="F:oxidoreductase activity, acting on paired donors, with incorporation or reduction of molecular oxygen"/>
    <property type="evidence" value="ECO:0007669"/>
    <property type="project" value="InterPro"/>
</dbReference>
<evidence type="ECO:0000256" key="5">
    <source>
        <dbReference type="ARBA" id="ARBA00022617"/>
    </source>
</evidence>
<keyword evidence="4" id="KW-0813">Transport</keyword>
<feature type="transmembrane region" description="Helical" evidence="16">
    <location>
        <begin position="944"/>
        <end position="964"/>
    </location>
</feature>
<feature type="transmembrane region" description="Helical" evidence="16">
    <location>
        <begin position="909"/>
        <end position="932"/>
    </location>
</feature>
<evidence type="ECO:0000256" key="14">
    <source>
        <dbReference type="PIRSR" id="PIRSR602401-1"/>
    </source>
</evidence>
<gene>
    <name evidence="18" type="ORF">PV04_02315</name>
</gene>
<proteinExistence type="inferred from homology"/>
<keyword evidence="19" id="KW-1185">Reference proteome</keyword>